<name>A0A3P7L759_STRVU</name>
<keyword evidence="1" id="KW-1133">Transmembrane helix</keyword>
<dbReference type="EMBL" id="UYYB01102467">
    <property type="protein sequence ID" value="VDM78615.1"/>
    <property type="molecule type" value="Genomic_DNA"/>
</dbReference>
<feature type="transmembrane region" description="Helical" evidence="1">
    <location>
        <begin position="79"/>
        <end position="100"/>
    </location>
</feature>
<proteinExistence type="predicted"/>
<gene>
    <name evidence="2" type="ORF">SVUK_LOCUS13613</name>
</gene>
<dbReference type="AlphaFoldDB" id="A0A3P7L759"/>
<keyword evidence="3" id="KW-1185">Reference proteome</keyword>
<keyword evidence="1" id="KW-0472">Membrane</keyword>
<reference evidence="2 3" key="1">
    <citation type="submission" date="2018-11" db="EMBL/GenBank/DDBJ databases">
        <authorList>
            <consortium name="Pathogen Informatics"/>
        </authorList>
    </citation>
    <scope>NUCLEOTIDE SEQUENCE [LARGE SCALE GENOMIC DNA]</scope>
</reference>
<organism evidence="2 3">
    <name type="scientific">Strongylus vulgaris</name>
    <name type="common">Blood worm</name>
    <dbReference type="NCBI Taxonomy" id="40348"/>
    <lineage>
        <taxon>Eukaryota</taxon>
        <taxon>Metazoa</taxon>
        <taxon>Ecdysozoa</taxon>
        <taxon>Nematoda</taxon>
        <taxon>Chromadorea</taxon>
        <taxon>Rhabditida</taxon>
        <taxon>Rhabditina</taxon>
        <taxon>Rhabditomorpha</taxon>
        <taxon>Strongyloidea</taxon>
        <taxon>Strongylidae</taxon>
        <taxon>Strongylus</taxon>
    </lineage>
</organism>
<evidence type="ECO:0000313" key="2">
    <source>
        <dbReference type="EMBL" id="VDM78615.1"/>
    </source>
</evidence>
<dbReference type="Proteomes" id="UP000270094">
    <property type="component" value="Unassembled WGS sequence"/>
</dbReference>
<accession>A0A3P7L759</accession>
<protein>
    <submittedName>
        <fullName evidence="2">Uncharacterized protein</fullName>
    </submittedName>
</protein>
<dbReference type="OrthoDB" id="410315at2759"/>
<evidence type="ECO:0000313" key="3">
    <source>
        <dbReference type="Proteomes" id="UP000270094"/>
    </source>
</evidence>
<evidence type="ECO:0000256" key="1">
    <source>
        <dbReference type="SAM" id="Phobius"/>
    </source>
</evidence>
<keyword evidence="1" id="KW-0812">Transmembrane</keyword>
<sequence length="105" mass="12263">MMKSLLQSITKPSVSWFDSTLLSWKDPLTIENFHNLAHPGASGKVDTIIALLREVISVKQTHHRNQQLRSFWERIIKRLENVSLCGYLSLIAINFTMFIYPEVWY</sequence>